<reference evidence="1" key="1">
    <citation type="submission" date="2021-11" db="EMBL/GenBank/DDBJ databases">
        <title>BS-T2-15 a new species belonging to the Comamonadaceae family isolated from the soil of a French oak forest.</title>
        <authorList>
            <person name="Mieszkin S."/>
            <person name="Alain K."/>
        </authorList>
    </citation>
    <scope>NUCLEOTIDE SEQUENCE</scope>
    <source>
        <strain evidence="1">BS-T2-15</strain>
    </source>
</reference>
<proteinExistence type="predicted"/>
<evidence type="ECO:0000313" key="2">
    <source>
        <dbReference type="Proteomes" id="UP001139353"/>
    </source>
</evidence>
<dbReference type="RefSeq" id="WP_275683363.1">
    <property type="nucleotide sequence ID" value="NZ_JAJLJH010000004.1"/>
</dbReference>
<evidence type="ECO:0000313" key="1">
    <source>
        <dbReference type="EMBL" id="MCK9687323.1"/>
    </source>
</evidence>
<sequence>MLKKRSRGEVVCRVPGFELVRISVLDKFSPAAESERASTLIPKFAAALNRPGISKAVVFRGLRRGVYSYSIDIADITRVVRVDADGRRTVGRFVGNRFRAVKE</sequence>
<organism evidence="1 2">
    <name type="scientific">Scleromatobacter humisilvae</name>
    <dbReference type="NCBI Taxonomy" id="2897159"/>
    <lineage>
        <taxon>Bacteria</taxon>
        <taxon>Pseudomonadati</taxon>
        <taxon>Pseudomonadota</taxon>
        <taxon>Betaproteobacteria</taxon>
        <taxon>Burkholderiales</taxon>
        <taxon>Sphaerotilaceae</taxon>
        <taxon>Scleromatobacter</taxon>
    </lineage>
</organism>
<name>A0A9X1YJJ1_9BURK</name>
<dbReference type="AlphaFoldDB" id="A0A9X1YJJ1"/>
<keyword evidence="2" id="KW-1185">Reference proteome</keyword>
<accession>A0A9X1YJJ1</accession>
<protein>
    <submittedName>
        <fullName evidence="1">Uncharacterized protein</fullName>
    </submittedName>
</protein>
<gene>
    <name evidence="1" type="ORF">LPC04_16575</name>
</gene>
<dbReference type="Proteomes" id="UP001139353">
    <property type="component" value="Unassembled WGS sequence"/>
</dbReference>
<comment type="caution">
    <text evidence="1">The sequence shown here is derived from an EMBL/GenBank/DDBJ whole genome shotgun (WGS) entry which is preliminary data.</text>
</comment>
<dbReference type="EMBL" id="JAJLJH010000004">
    <property type="protein sequence ID" value="MCK9687323.1"/>
    <property type="molecule type" value="Genomic_DNA"/>
</dbReference>